<protein>
    <submittedName>
        <fullName evidence="1">Uncharacterized protein</fullName>
    </submittedName>
</protein>
<reference evidence="1 2" key="1">
    <citation type="submission" date="2016-07" db="EMBL/GenBank/DDBJ databases">
        <title>Characterization of three bacteriophages infecting bacteria isolated from shrimp culture pond water.</title>
        <authorList>
            <person name="Khoa H.V."/>
        </authorList>
    </citation>
    <scope>NUCLEOTIDE SEQUENCE [LARGE SCALE GENOMIC DNA]</scope>
</reference>
<name>A0A1B4XWZ2_9CAUD</name>
<evidence type="ECO:0000313" key="1">
    <source>
        <dbReference type="EMBL" id="BAV39336.1"/>
    </source>
</evidence>
<organism evidence="1 2">
    <name type="scientific">Tenacibaculum phage pT24</name>
    <dbReference type="NCBI Taxonomy" id="1880590"/>
    <lineage>
        <taxon>Viruses</taxon>
        <taxon>Duplodnaviria</taxon>
        <taxon>Heunggongvirae</taxon>
        <taxon>Uroviricota</taxon>
        <taxon>Caudoviricetes</taxon>
        <taxon>Kungbxnavirus</taxon>
        <taxon>Kungbxnavirus pT24</taxon>
    </lineage>
</organism>
<sequence length="200" mass="23486">MESNLFETRRKEVLGTVDYELKEPFRTPVNLEIVKKGTDFFASLFEEKEIKKAINRIYSMYEFSENMMVKDVNLIPARSVLKHNTEYNYYKQSLSYIFSWLLIRIGEGTMKNESETIQRFKNYIEFRKNKIISEMIERTPSFNSTCVMSNMKEIYENEARAYMLRNIFLPISNSLNGKIGDTTSSISVGFPTSNFNNKNC</sequence>
<evidence type="ECO:0000313" key="2">
    <source>
        <dbReference type="Proteomes" id="UP000224877"/>
    </source>
</evidence>
<keyword evidence="2" id="KW-1185">Reference proteome</keyword>
<accession>A0A1B4XWZ2</accession>
<gene>
    <name evidence="1" type="ORF">BPT24_212</name>
</gene>
<dbReference type="EMBL" id="LC168164">
    <property type="protein sequence ID" value="BAV39336.1"/>
    <property type="molecule type" value="Genomic_DNA"/>
</dbReference>
<proteinExistence type="predicted"/>
<dbReference type="Proteomes" id="UP000224877">
    <property type="component" value="Segment"/>
</dbReference>